<evidence type="ECO:0000256" key="8">
    <source>
        <dbReference type="ARBA" id="ARBA00023065"/>
    </source>
</evidence>
<dbReference type="GO" id="GO:0005524">
    <property type="term" value="F:ATP binding"/>
    <property type="evidence" value="ECO:0007669"/>
    <property type="project" value="UniProtKB-KW"/>
</dbReference>
<protein>
    <recommendedName>
        <fullName evidence="12">Nickel import system ATP-binding protein NikD</fullName>
        <ecNumber evidence="11">7.2.2.11</ecNumber>
    </recommendedName>
</protein>
<evidence type="ECO:0000313" key="16">
    <source>
        <dbReference type="Proteomes" id="UP000825699"/>
    </source>
</evidence>
<dbReference type="AlphaFoldDB" id="A0AAJ1ACI7"/>
<keyword evidence="5" id="KW-0547">Nucleotide-binding</keyword>
<evidence type="ECO:0000313" key="15">
    <source>
        <dbReference type="EMBL" id="MBY5631116.1"/>
    </source>
</evidence>
<dbReference type="Pfam" id="PF00005">
    <property type="entry name" value="ABC_tran"/>
    <property type="match status" value="1"/>
</dbReference>
<dbReference type="EMBL" id="JAAXEP010000013">
    <property type="protein sequence ID" value="MBY5631116.1"/>
    <property type="molecule type" value="Genomic_DNA"/>
</dbReference>
<dbReference type="InterPro" id="IPR017871">
    <property type="entry name" value="ABC_transporter-like_CS"/>
</dbReference>
<dbReference type="GO" id="GO:0005886">
    <property type="term" value="C:plasma membrane"/>
    <property type="evidence" value="ECO:0007669"/>
    <property type="project" value="UniProtKB-SubCell"/>
</dbReference>
<accession>A0AAJ1ACI7</accession>
<dbReference type="GO" id="GO:0015413">
    <property type="term" value="F:ABC-type nickel transporter activity"/>
    <property type="evidence" value="ECO:0007669"/>
    <property type="project" value="UniProtKB-EC"/>
</dbReference>
<comment type="catalytic activity">
    <reaction evidence="13">
        <text>Ni(2+)(out) + ATP + H2O = Ni(2+)(in) + ADP + phosphate + H(+)</text>
        <dbReference type="Rhea" id="RHEA:15557"/>
        <dbReference type="ChEBI" id="CHEBI:15377"/>
        <dbReference type="ChEBI" id="CHEBI:15378"/>
        <dbReference type="ChEBI" id="CHEBI:30616"/>
        <dbReference type="ChEBI" id="CHEBI:43474"/>
        <dbReference type="ChEBI" id="CHEBI:49786"/>
        <dbReference type="ChEBI" id="CHEBI:456216"/>
        <dbReference type="EC" id="7.2.2.11"/>
    </reaction>
    <physiologicalReaction direction="left-to-right" evidence="13">
        <dbReference type="Rhea" id="RHEA:15558"/>
    </physiologicalReaction>
</comment>
<keyword evidence="3" id="KW-0813">Transport</keyword>
<keyword evidence="4" id="KW-1003">Cell membrane</keyword>
<evidence type="ECO:0000256" key="2">
    <source>
        <dbReference type="ARBA" id="ARBA00005417"/>
    </source>
</evidence>
<evidence type="ECO:0000256" key="7">
    <source>
        <dbReference type="ARBA" id="ARBA00022967"/>
    </source>
</evidence>
<keyword evidence="8" id="KW-0406">Ion transport</keyword>
<reference evidence="15" key="1">
    <citation type="submission" date="2020-04" db="EMBL/GenBank/DDBJ databases">
        <title>Global-level population genomics supports evidence of horizontal gene transfer on evolution of Rhizobia in Lentils.</title>
        <authorList>
            <person name="Gai Y."/>
            <person name="Cook D."/>
            <person name="Riely B."/>
        </authorList>
    </citation>
    <scope>NUCLEOTIDE SEQUENCE</scope>
    <source>
        <strain evidence="15">Derici101B</strain>
    </source>
</reference>
<dbReference type="EC" id="7.2.2.11" evidence="11"/>
<evidence type="ECO:0000256" key="12">
    <source>
        <dbReference type="ARBA" id="ARBA00044143"/>
    </source>
</evidence>
<dbReference type="SUPFAM" id="SSF52540">
    <property type="entry name" value="P-loop containing nucleoside triphosphate hydrolases"/>
    <property type="match status" value="1"/>
</dbReference>
<keyword evidence="6 15" id="KW-0067">ATP-binding</keyword>
<feature type="domain" description="ABC transporter" evidence="14">
    <location>
        <begin position="8"/>
        <end position="247"/>
    </location>
</feature>
<name>A0AAJ1ACI7_RHILE</name>
<evidence type="ECO:0000259" key="14">
    <source>
        <dbReference type="PROSITE" id="PS50893"/>
    </source>
</evidence>
<comment type="subcellular location">
    <subcellularLocation>
        <location evidence="1">Cell inner membrane</location>
        <topology evidence="1">Peripheral membrane protein</topology>
    </subcellularLocation>
</comment>
<dbReference type="PANTHER" id="PTHR43297:SF13">
    <property type="entry name" value="NICKEL ABC TRANSPORTER, ATP-BINDING PROTEIN"/>
    <property type="match status" value="1"/>
</dbReference>
<evidence type="ECO:0000256" key="9">
    <source>
        <dbReference type="ARBA" id="ARBA00023136"/>
    </source>
</evidence>
<comment type="similarity">
    <text evidence="2">Belongs to the ABC transporter superfamily.</text>
</comment>
<keyword evidence="7" id="KW-1278">Translocase</keyword>
<evidence type="ECO:0000256" key="4">
    <source>
        <dbReference type="ARBA" id="ARBA00022475"/>
    </source>
</evidence>
<evidence type="ECO:0000256" key="11">
    <source>
        <dbReference type="ARBA" id="ARBA00039098"/>
    </source>
</evidence>
<dbReference type="PROSITE" id="PS50893">
    <property type="entry name" value="ABC_TRANSPORTER_2"/>
    <property type="match status" value="1"/>
</dbReference>
<evidence type="ECO:0000256" key="13">
    <source>
        <dbReference type="ARBA" id="ARBA00048610"/>
    </source>
</evidence>
<dbReference type="PROSITE" id="PS00211">
    <property type="entry name" value="ABC_TRANSPORTER_1"/>
    <property type="match status" value="1"/>
</dbReference>
<dbReference type="InterPro" id="IPR003439">
    <property type="entry name" value="ABC_transporter-like_ATP-bd"/>
</dbReference>
<comment type="subunit">
    <text evidence="10">The complex is composed of two ATP-binding proteins (NikD and NikE), two transmembrane proteins (NikB and NikC) and a solute-binding protein (NikA).</text>
</comment>
<evidence type="ECO:0000256" key="5">
    <source>
        <dbReference type="ARBA" id="ARBA00022741"/>
    </source>
</evidence>
<proteinExistence type="inferred from homology"/>
<keyword evidence="9" id="KW-0472">Membrane</keyword>
<dbReference type="PANTHER" id="PTHR43297">
    <property type="entry name" value="OLIGOPEPTIDE TRANSPORT ATP-BINDING PROTEIN APPD"/>
    <property type="match status" value="1"/>
</dbReference>
<evidence type="ECO:0000256" key="10">
    <source>
        <dbReference type="ARBA" id="ARBA00038669"/>
    </source>
</evidence>
<dbReference type="Proteomes" id="UP000825699">
    <property type="component" value="Unassembled WGS sequence"/>
</dbReference>
<sequence length="264" mass="27951">MSGILLSLRQLSVTYGRGSNGAAALDHIDLDIVAGERLAIIGESGSGKSTLARALAGLLPEGTKVGGEILWPGLGHPPRPGRDFGFVFQDPGSSLNPVLTIGEQTAEGARRHLGLSWRQAYARAEELLERVRIPQPEKAMRAFPHQLSGGQRQRVAIAAAIAARPALLIADEATSALDVVVQAEIVSLLDGLVREDGMTLLFITHDIALASGFVDRIAVFRNARLVEAGPVRLVLSAPESDYTAALIASHRDLATPPLIEEVAS</sequence>
<evidence type="ECO:0000256" key="1">
    <source>
        <dbReference type="ARBA" id="ARBA00004417"/>
    </source>
</evidence>
<evidence type="ECO:0000256" key="6">
    <source>
        <dbReference type="ARBA" id="ARBA00022840"/>
    </source>
</evidence>
<dbReference type="InterPro" id="IPR003593">
    <property type="entry name" value="AAA+_ATPase"/>
</dbReference>
<dbReference type="GO" id="GO:0016887">
    <property type="term" value="F:ATP hydrolysis activity"/>
    <property type="evidence" value="ECO:0007669"/>
    <property type="project" value="InterPro"/>
</dbReference>
<dbReference type="SMART" id="SM00382">
    <property type="entry name" value="AAA"/>
    <property type="match status" value="1"/>
</dbReference>
<organism evidence="15 16">
    <name type="scientific">Rhizobium leguminosarum</name>
    <dbReference type="NCBI Taxonomy" id="384"/>
    <lineage>
        <taxon>Bacteria</taxon>
        <taxon>Pseudomonadati</taxon>
        <taxon>Pseudomonadota</taxon>
        <taxon>Alphaproteobacteria</taxon>
        <taxon>Hyphomicrobiales</taxon>
        <taxon>Rhizobiaceae</taxon>
        <taxon>Rhizobium/Agrobacterium group</taxon>
        <taxon>Rhizobium</taxon>
    </lineage>
</organism>
<evidence type="ECO:0000256" key="3">
    <source>
        <dbReference type="ARBA" id="ARBA00022448"/>
    </source>
</evidence>
<dbReference type="RefSeq" id="WP_222261640.1">
    <property type="nucleotide sequence ID" value="NZ_JAAXEB010000012.1"/>
</dbReference>
<dbReference type="CDD" id="cd03257">
    <property type="entry name" value="ABC_NikE_OppD_transporters"/>
    <property type="match status" value="1"/>
</dbReference>
<gene>
    <name evidence="15" type="ORF">HFO42_23885</name>
</gene>
<dbReference type="InterPro" id="IPR050388">
    <property type="entry name" value="ABC_Ni/Peptide_Import"/>
</dbReference>
<dbReference type="Gene3D" id="3.40.50.300">
    <property type="entry name" value="P-loop containing nucleotide triphosphate hydrolases"/>
    <property type="match status" value="1"/>
</dbReference>
<dbReference type="InterPro" id="IPR027417">
    <property type="entry name" value="P-loop_NTPase"/>
</dbReference>
<comment type="caution">
    <text evidence="15">The sequence shown here is derived from an EMBL/GenBank/DDBJ whole genome shotgun (WGS) entry which is preliminary data.</text>
</comment>